<evidence type="ECO:0000256" key="3">
    <source>
        <dbReference type="ARBA" id="ARBA00022801"/>
    </source>
</evidence>
<comment type="caution">
    <text evidence="6">The sequence shown here is derived from an EMBL/GenBank/DDBJ whole genome shotgun (WGS) entry which is preliminary data.</text>
</comment>
<dbReference type="AlphaFoldDB" id="A0A6M1LKD8"/>
<dbReference type="Gene3D" id="3.60.15.10">
    <property type="entry name" value="Ribonuclease Z/Hydroxyacylglutathione hydrolase-like"/>
    <property type="match status" value="1"/>
</dbReference>
<evidence type="ECO:0000313" key="7">
    <source>
        <dbReference type="Proteomes" id="UP000475385"/>
    </source>
</evidence>
<organism evidence="6 7">
    <name type="scientific">Falsiroseomonas algicola</name>
    <dbReference type="NCBI Taxonomy" id="2716930"/>
    <lineage>
        <taxon>Bacteria</taxon>
        <taxon>Pseudomonadati</taxon>
        <taxon>Pseudomonadota</taxon>
        <taxon>Alphaproteobacteria</taxon>
        <taxon>Acetobacterales</taxon>
        <taxon>Roseomonadaceae</taxon>
        <taxon>Falsiroseomonas</taxon>
    </lineage>
</organism>
<proteinExistence type="inferred from homology"/>
<evidence type="ECO:0000256" key="1">
    <source>
        <dbReference type="ARBA" id="ARBA00007749"/>
    </source>
</evidence>
<accession>A0A6M1LKD8</accession>
<reference evidence="6 7" key="2">
    <citation type="submission" date="2020-03" db="EMBL/GenBank/DDBJ databases">
        <title>Roseomonas stagni sp. nov., isolated from pond water in Japan.</title>
        <authorList>
            <person name="Furuhata K."/>
            <person name="Miyamoto H."/>
            <person name="Goto K."/>
        </authorList>
    </citation>
    <scope>NUCLEOTIDE SEQUENCE [LARGE SCALE GENOMIC DNA]</scope>
    <source>
        <strain evidence="6 7">PeD5</strain>
    </source>
</reference>
<keyword evidence="7" id="KW-1185">Reference proteome</keyword>
<dbReference type="SUPFAM" id="SSF56281">
    <property type="entry name" value="Metallo-hydrolase/oxidoreductase"/>
    <property type="match status" value="1"/>
</dbReference>
<dbReference type="CDD" id="cd16277">
    <property type="entry name" value="metallo-hydrolase-like_MBL-fold"/>
    <property type="match status" value="1"/>
</dbReference>
<dbReference type="RefSeq" id="WP_164694705.1">
    <property type="nucleotide sequence ID" value="NZ_JAAIKB010000004.1"/>
</dbReference>
<dbReference type="GO" id="GO:0046872">
    <property type="term" value="F:metal ion binding"/>
    <property type="evidence" value="ECO:0007669"/>
    <property type="project" value="UniProtKB-KW"/>
</dbReference>
<comment type="similarity">
    <text evidence="1">Belongs to the metallo-beta-lactamase superfamily.</text>
</comment>
<feature type="domain" description="Metallo-beta-lactamase" evidence="5">
    <location>
        <begin position="59"/>
        <end position="266"/>
    </location>
</feature>
<protein>
    <submittedName>
        <fullName evidence="6">MBL fold metallo-hydrolase</fullName>
    </submittedName>
</protein>
<keyword evidence="4" id="KW-0862">Zinc</keyword>
<dbReference type="SMART" id="SM00849">
    <property type="entry name" value="Lactamase_B"/>
    <property type="match status" value="1"/>
</dbReference>
<name>A0A6M1LKD8_9PROT</name>
<dbReference type="InterPro" id="IPR001279">
    <property type="entry name" value="Metallo-B-lactamas"/>
</dbReference>
<dbReference type="PANTHER" id="PTHR42978">
    <property type="entry name" value="QUORUM-QUENCHING LACTONASE YTNP-RELATED-RELATED"/>
    <property type="match status" value="1"/>
</dbReference>
<dbReference type="EMBL" id="JAAIKB010000004">
    <property type="protein sequence ID" value="NGM20805.1"/>
    <property type="molecule type" value="Genomic_DNA"/>
</dbReference>
<reference evidence="6 7" key="1">
    <citation type="submission" date="2020-02" db="EMBL/GenBank/DDBJ databases">
        <authorList>
            <person name="Kim H.M."/>
            <person name="Jeon C.O."/>
        </authorList>
    </citation>
    <scope>NUCLEOTIDE SEQUENCE [LARGE SCALE GENOMIC DNA]</scope>
    <source>
        <strain evidence="6 7">PeD5</strain>
    </source>
</reference>
<keyword evidence="2" id="KW-0479">Metal-binding</keyword>
<evidence type="ECO:0000256" key="2">
    <source>
        <dbReference type="ARBA" id="ARBA00022723"/>
    </source>
</evidence>
<keyword evidence="3" id="KW-0378">Hydrolase</keyword>
<dbReference type="Proteomes" id="UP000475385">
    <property type="component" value="Unassembled WGS sequence"/>
</dbReference>
<evidence type="ECO:0000313" key="6">
    <source>
        <dbReference type="EMBL" id="NGM20805.1"/>
    </source>
</evidence>
<dbReference type="Pfam" id="PF00753">
    <property type="entry name" value="Lactamase_B"/>
    <property type="match status" value="1"/>
</dbReference>
<dbReference type="GO" id="GO:0016787">
    <property type="term" value="F:hydrolase activity"/>
    <property type="evidence" value="ECO:0007669"/>
    <property type="project" value="UniProtKB-KW"/>
</dbReference>
<sequence length="285" mass="31385">MSDWSLDLGGIVLRGVADEDPFRLPREVLFLRTDPSILTRGAALDPLSVEPETDSLLLRIQVFVIEAAGRTFVVDGGVGDDKERPARSSWHRRKTDFLKRLGVAPEDVDGMLFTHLHADHVGWATRWQEGRWVPTFPKARYVVAEREFTHWAAMDAVAPVGHGCFRDSVLPVAEAGLIDQVPDDHSPHPGIRFRPLPGHTPGQVGITLTGTKRQVLIAADAVHHPVQLAMPEIVSRFCSDAEQAVATRRALLAEAADDGLSLVPHHARGRVVWDVVREGDAFGLR</sequence>
<evidence type="ECO:0000256" key="4">
    <source>
        <dbReference type="ARBA" id="ARBA00022833"/>
    </source>
</evidence>
<dbReference type="PANTHER" id="PTHR42978:SF6">
    <property type="entry name" value="QUORUM-QUENCHING LACTONASE YTNP-RELATED"/>
    <property type="match status" value="1"/>
</dbReference>
<gene>
    <name evidence="6" type="ORF">G3576_12340</name>
</gene>
<dbReference type="InterPro" id="IPR036866">
    <property type="entry name" value="RibonucZ/Hydroxyglut_hydro"/>
</dbReference>
<dbReference type="InterPro" id="IPR051013">
    <property type="entry name" value="MBL_superfamily_lactonases"/>
</dbReference>
<evidence type="ECO:0000259" key="5">
    <source>
        <dbReference type="SMART" id="SM00849"/>
    </source>
</evidence>